<dbReference type="EMBL" id="CP053435">
    <property type="protein sequence ID" value="QJW89617.1"/>
    <property type="molecule type" value="Genomic_DNA"/>
</dbReference>
<sequence length="552" mass="60982">MKRRDFVKLSGFGMGATLLPAGLLAGDPVAGRRISAEELLNPGPDVAFKKQMADVALNAAKSKGATYTDVRIGRYLRQYLFTRENKVQNIVNSESYGIGIRVIANGTWGFASTNEMTPESIAYTAGMAVEMAKANAEIQREPVVLAPQKGVGEKSWKTPIQKNAFEIPVKEKIDLLMEVNGAALKKGASFVTSNLFFVNEQKYFASTDGSYIDQDVHRMWPTFTVTAVNKQTGRFKTRDALSAPIGMGYEYLSDNPAEKMIIPNGPTVYRYAYNMIEDATAAALQAREKLTAKSVPAGKYDMILDPSNLGLTIHESVGHPLELDRVLGYEANLAGTSFATMEKLQSKNFQYGSNIVNLVADKTQPNTMGLVGYDDEGVPCKQWPLVKDGILVNFQATRDQVHLLGETESQGCSFAESWDSVQFQRMPNVSLQPGRDKYSIHDMIRDTEKGIYILGRGSSSIDQQRYNFQFSGQLFYEIRNGAIVGMLDDVAYQSNTQEFWNSCARICDKDDYRLFGTFFDGKGQPGQVSAVSHGCPTTRFNGVNVINTGRKI</sequence>
<dbReference type="GO" id="GO:0006508">
    <property type="term" value="P:proteolysis"/>
    <property type="evidence" value="ECO:0007669"/>
    <property type="project" value="UniProtKB-KW"/>
</dbReference>
<proteinExistence type="inferred from homology"/>
<evidence type="ECO:0000313" key="9">
    <source>
        <dbReference type="Proteomes" id="UP000502756"/>
    </source>
</evidence>
<dbReference type="InterPro" id="IPR002510">
    <property type="entry name" value="Metalloprtase-TldD/E_N"/>
</dbReference>
<evidence type="ECO:0000313" key="8">
    <source>
        <dbReference type="EMBL" id="QJW89617.1"/>
    </source>
</evidence>
<evidence type="ECO:0000256" key="2">
    <source>
        <dbReference type="ARBA" id="ARBA00022670"/>
    </source>
</evidence>
<dbReference type="RefSeq" id="WP_171739456.1">
    <property type="nucleotide sequence ID" value="NZ_CP053435.1"/>
</dbReference>
<name>A0A6M5Y545_9BACT</name>
<keyword evidence="4" id="KW-0482">Metalloprotease</keyword>
<evidence type="ECO:0000259" key="5">
    <source>
        <dbReference type="Pfam" id="PF01523"/>
    </source>
</evidence>
<dbReference type="InterPro" id="IPR045569">
    <property type="entry name" value="Metalloprtase-TldD/E_C"/>
</dbReference>
<organism evidence="8 9">
    <name type="scientific">Spirosoma taeanense</name>
    <dbReference type="NCBI Taxonomy" id="2735870"/>
    <lineage>
        <taxon>Bacteria</taxon>
        <taxon>Pseudomonadati</taxon>
        <taxon>Bacteroidota</taxon>
        <taxon>Cytophagia</taxon>
        <taxon>Cytophagales</taxon>
        <taxon>Cytophagaceae</taxon>
        <taxon>Spirosoma</taxon>
    </lineage>
</organism>
<dbReference type="Pfam" id="PF19290">
    <property type="entry name" value="PmbA_TldD_2nd"/>
    <property type="match status" value="1"/>
</dbReference>
<dbReference type="GO" id="GO:0005829">
    <property type="term" value="C:cytosol"/>
    <property type="evidence" value="ECO:0007669"/>
    <property type="project" value="TreeGrafter"/>
</dbReference>
<dbReference type="FunFam" id="3.30.2290.10:FF:000003">
    <property type="entry name" value="Zinc-dependent protease, TldD/PmbA family"/>
    <property type="match status" value="1"/>
</dbReference>
<dbReference type="InterPro" id="IPR035068">
    <property type="entry name" value="TldD/PmbA_N"/>
</dbReference>
<reference evidence="8 9" key="1">
    <citation type="submission" date="2020-05" db="EMBL/GenBank/DDBJ databases">
        <title>Genome sequencing of Spirosoma sp. TS118.</title>
        <authorList>
            <person name="Lee J.-H."/>
            <person name="Jeong S."/>
            <person name="Zhao L."/>
            <person name="Jung J.-H."/>
            <person name="Kim M.-K."/>
            <person name="Lim S."/>
        </authorList>
    </citation>
    <scope>NUCLEOTIDE SEQUENCE [LARGE SCALE GENOMIC DNA]</scope>
    <source>
        <strain evidence="8 9">TS118</strain>
    </source>
</reference>
<dbReference type="InterPro" id="IPR036059">
    <property type="entry name" value="TldD/PmbA_sf"/>
</dbReference>
<evidence type="ECO:0000256" key="3">
    <source>
        <dbReference type="ARBA" id="ARBA00022801"/>
    </source>
</evidence>
<evidence type="ECO:0000259" key="7">
    <source>
        <dbReference type="Pfam" id="PF19290"/>
    </source>
</evidence>
<dbReference type="Pfam" id="PF01523">
    <property type="entry name" value="PmbA_TldD_1st"/>
    <property type="match status" value="1"/>
</dbReference>
<feature type="domain" description="Metalloprotease TldD/E C-terminal" evidence="6">
    <location>
        <begin position="298"/>
        <end position="546"/>
    </location>
</feature>
<evidence type="ECO:0000259" key="6">
    <source>
        <dbReference type="Pfam" id="PF19289"/>
    </source>
</evidence>
<evidence type="ECO:0000256" key="1">
    <source>
        <dbReference type="ARBA" id="ARBA00005836"/>
    </source>
</evidence>
<feature type="domain" description="Metalloprotease TldD/E central" evidence="7">
    <location>
        <begin position="165"/>
        <end position="251"/>
    </location>
</feature>
<accession>A0A6M5Y545</accession>
<dbReference type="InterPro" id="IPR045570">
    <property type="entry name" value="Metalloprtase-TldD/E_cen_dom"/>
</dbReference>
<dbReference type="Pfam" id="PF19289">
    <property type="entry name" value="PmbA_TldD_3rd"/>
    <property type="match status" value="1"/>
</dbReference>
<dbReference type="KEGG" id="stae:HNV11_09595"/>
<dbReference type="PANTHER" id="PTHR30624:SF10">
    <property type="entry name" value="CONSERVED PROTEIN"/>
    <property type="match status" value="1"/>
</dbReference>
<feature type="domain" description="Metalloprotease TldD/E N-terminal" evidence="5">
    <location>
        <begin position="69"/>
        <end position="132"/>
    </location>
</feature>
<protein>
    <submittedName>
        <fullName evidence="8">TldD/PmbA family protein</fullName>
    </submittedName>
</protein>
<keyword evidence="9" id="KW-1185">Reference proteome</keyword>
<keyword evidence="2" id="KW-0645">Protease</keyword>
<comment type="similarity">
    <text evidence="1">Belongs to the peptidase U62 family.</text>
</comment>
<dbReference type="Proteomes" id="UP000502756">
    <property type="component" value="Chromosome"/>
</dbReference>
<dbReference type="InterPro" id="IPR051463">
    <property type="entry name" value="Peptidase_U62_metallo"/>
</dbReference>
<dbReference type="AlphaFoldDB" id="A0A6M5Y545"/>
<dbReference type="PANTHER" id="PTHR30624">
    <property type="entry name" value="UNCHARACTERIZED PROTEIN TLDD AND PMBA"/>
    <property type="match status" value="1"/>
</dbReference>
<dbReference type="Gene3D" id="3.30.2290.10">
    <property type="entry name" value="PmbA/TldD superfamily"/>
    <property type="match status" value="1"/>
</dbReference>
<gene>
    <name evidence="8" type="ORF">HNV11_09595</name>
</gene>
<evidence type="ECO:0000256" key="4">
    <source>
        <dbReference type="ARBA" id="ARBA00023049"/>
    </source>
</evidence>
<dbReference type="SUPFAM" id="SSF111283">
    <property type="entry name" value="Putative modulator of DNA gyrase, PmbA/TldD"/>
    <property type="match status" value="1"/>
</dbReference>
<keyword evidence="3" id="KW-0378">Hydrolase</keyword>
<dbReference type="GO" id="GO:0008237">
    <property type="term" value="F:metallopeptidase activity"/>
    <property type="evidence" value="ECO:0007669"/>
    <property type="project" value="UniProtKB-KW"/>
</dbReference>